<keyword evidence="2" id="KW-0858">Xylan degradation</keyword>
<dbReference type="InterPro" id="IPR050248">
    <property type="entry name" value="Polysacc_deacetylase_ArnD"/>
</dbReference>
<evidence type="ECO:0000259" key="1">
    <source>
        <dbReference type="PROSITE" id="PS51677"/>
    </source>
</evidence>
<organism evidence="2 3">
    <name type="scientific">Paenibacillus popilliae ATCC 14706</name>
    <dbReference type="NCBI Taxonomy" id="1212764"/>
    <lineage>
        <taxon>Bacteria</taxon>
        <taxon>Bacillati</taxon>
        <taxon>Bacillota</taxon>
        <taxon>Bacilli</taxon>
        <taxon>Bacillales</taxon>
        <taxon>Paenibacillaceae</taxon>
        <taxon>Paenibacillus</taxon>
    </lineage>
</organism>
<dbReference type="CDD" id="cd10950">
    <property type="entry name" value="CE4_BsYlxY_like"/>
    <property type="match status" value="1"/>
</dbReference>
<reference evidence="2 3" key="1">
    <citation type="submission" date="2012-10" db="EMBL/GenBank/DDBJ databases">
        <title>Draft Genome Sequence of Paenibacillus popilliae ATCC 14706T.</title>
        <authorList>
            <person name="Iiyama K."/>
            <person name="Mori K."/>
            <person name="Mon H."/>
            <person name="Chieda Y."/>
            <person name="Lee J.M."/>
            <person name="Kusakabe T."/>
            <person name="Tashiro K."/>
            <person name="Asano S."/>
            <person name="Yasunaga-Aoki C."/>
            <person name="Shimizu S."/>
        </authorList>
    </citation>
    <scope>NUCLEOTIDE SEQUENCE [LARGE SCALE GENOMIC DNA]</scope>
    <source>
        <strain evidence="2 3">ATCC 14706</strain>
    </source>
</reference>
<dbReference type="InterPro" id="IPR002509">
    <property type="entry name" value="NODB_dom"/>
</dbReference>
<dbReference type="GO" id="GO:0016798">
    <property type="term" value="F:hydrolase activity, acting on glycosyl bonds"/>
    <property type="evidence" value="ECO:0007669"/>
    <property type="project" value="UniProtKB-KW"/>
</dbReference>
<dbReference type="InterPro" id="IPR011330">
    <property type="entry name" value="Glyco_hydro/deAcase_b/a-brl"/>
</dbReference>
<dbReference type="GO" id="GO:0016810">
    <property type="term" value="F:hydrolase activity, acting on carbon-nitrogen (but not peptide) bonds"/>
    <property type="evidence" value="ECO:0007669"/>
    <property type="project" value="InterPro"/>
</dbReference>
<gene>
    <name evidence="2" type="ORF">PPOP_2548</name>
</gene>
<keyword evidence="2" id="KW-0378">Hydrolase</keyword>
<protein>
    <submittedName>
        <fullName evidence="2">Predicted xylanase/chitin deacetylase</fullName>
    </submittedName>
</protein>
<dbReference type="AlphaFoldDB" id="M9LQK5"/>
<keyword evidence="2" id="KW-0326">Glycosidase</keyword>
<dbReference type="PROSITE" id="PS51677">
    <property type="entry name" value="NODB"/>
    <property type="match status" value="1"/>
</dbReference>
<dbReference type="SUPFAM" id="SSF88713">
    <property type="entry name" value="Glycoside hydrolase/deacetylase"/>
    <property type="match status" value="1"/>
</dbReference>
<dbReference type="PANTHER" id="PTHR10587">
    <property type="entry name" value="GLYCOSYL TRANSFERASE-RELATED"/>
    <property type="match status" value="1"/>
</dbReference>
<feature type="domain" description="NodB homology" evidence="1">
    <location>
        <begin position="142"/>
        <end position="318"/>
    </location>
</feature>
<name>M9LQK5_PAEPP</name>
<sequence>MDSMRPVTRKWIFIIVAFIGALYIGTGTEADSFIKERKAMLAISEAYQLHEAGSLVQIPQRKRIAEEAKSKYIAPIDARIDRVWKAIPGYNGLEVDLERTYEANKAKPVDANITWVMREIPPRVTLDQLEPQPIYRGNPNKKMAGLMINVAWGNEHIEPMLATLKEEKVKATFFLDGSWLKKNPEMAKRIQEEGHELENHAYSHPNMSELSAGLQVQQIEKTKRLLETTLQVKNKWFAPPSGDFNALTVQTAHAYGLKTVLWTVDTVDWKDPEPSAVIRKIDAKVEPGSLILMHPTPCSKAALQGIIRTIRNKGILPGTVSETLSEKRLELESVERRYVFW</sequence>
<dbReference type="PANTHER" id="PTHR10587:SF80">
    <property type="entry name" value="CHITOOLIGOSACCHARIDE DEACETYLASE"/>
    <property type="match status" value="1"/>
</dbReference>
<dbReference type="Proteomes" id="UP000029453">
    <property type="component" value="Unassembled WGS sequence"/>
</dbReference>
<evidence type="ECO:0000313" key="3">
    <source>
        <dbReference type="Proteomes" id="UP000029453"/>
    </source>
</evidence>
<keyword evidence="2" id="KW-0624">Polysaccharide degradation</keyword>
<evidence type="ECO:0000313" key="2">
    <source>
        <dbReference type="EMBL" id="GAC43181.1"/>
    </source>
</evidence>
<dbReference type="GO" id="GO:0045493">
    <property type="term" value="P:xylan catabolic process"/>
    <property type="evidence" value="ECO:0007669"/>
    <property type="project" value="UniProtKB-KW"/>
</dbReference>
<dbReference type="OrthoDB" id="9812065at2"/>
<proteinExistence type="predicted"/>
<comment type="caution">
    <text evidence="2">The sequence shown here is derived from an EMBL/GenBank/DDBJ whole genome shotgun (WGS) entry which is preliminary data.</text>
</comment>
<keyword evidence="2" id="KW-0119">Carbohydrate metabolism</keyword>
<dbReference type="Gene3D" id="3.20.20.370">
    <property type="entry name" value="Glycoside hydrolase/deacetylase"/>
    <property type="match status" value="1"/>
</dbReference>
<keyword evidence="3" id="KW-1185">Reference proteome</keyword>
<accession>M9LQK5</accession>
<dbReference type="EMBL" id="BALG01000185">
    <property type="protein sequence ID" value="GAC43181.1"/>
    <property type="molecule type" value="Genomic_DNA"/>
</dbReference>
<dbReference type="GO" id="GO:0016020">
    <property type="term" value="C:membrane"/>
    <property type="evidence" value="ECO:0007669"/>
    <property type="project" value="TreeGrafter"/>
</dbReference>
<dbReference type="Pfam" id="PF01522">
    <property type="entry name" value="Polysacc_deac_1"/>
    <property type="match status" value="1"/>
</dbReference>
<dbReference type="RefSeq" id="WP_006286786.1">
    <property type="nucleotide sequence ID" value="NZ_BALG01000185.1"/>
</dbReference>